<dbReference type="PANTHER" id="PTHR44688">
    <property type="entry name" value="DNA-BINDING TRANSCRIPTIONAL ACTIVATOR DEVR_DOSR"/>
    <property type="match status" value="1"/>
</dbReference>
<reference evidence="5 6" key="1">
    <citation type="submission" date="2016-10" db="EMBL/GenBank/DDBJ databases">
        <authorList>
            <person name="Varghese N."/>
            <person name="Submissions S."/>
        </authorList>
    </citation>
    <scope>NUCLEOTIDE SEQUENCE [LARGE SCALE GENOMIC DNA]</scope>
    <source>
        <strain evidence="5 6">CGMCC 1.7734</strain>
    </source>
</reference>
<evidence type="ECO:0000256" key="3">
    <source>
        <dbReference type="ARBA" id="ARBA00023163"/>
    </source>
</evidence>
<dbReference type="InterPro" id="IPR029016">
    <property type="entry name" value="GAF-like_dom_sf"/>
</dbReference>
<evidence type="ECO:0000256" key="1">
    <source>
        <dbReference type="ARBA" id="ARBA00023015"/>
    </source>
</evidence>
<dbReference type="Gene3D" id="1.10.10.10">
    <property type="entry name" value="Winged helix-like DNA-binding domain superfamily/Winged helix DNA-binding domain"/>
    <property type="match status" value="1"/>
</dbReference>
<dbReference type="PRINTS" id="PR00038">
    <property type="entry name" value="HTHLUXR"/>
</dbReference>
<dbReference type="EMBL" id="FOEH01000001">
    <property type="protein sequence ID" value="SEP87745.1"/>
    <property type="molecule type" value="Genomic_DNA"/>
</dbReference>
<feature type="domain" description="HTH luxR-type" evidence="4">
    <location>
        <begin position="640"/>
        <end position="705"/>
    </location>
</feature>
<dbReference type="InterPro" id="IPR036388">
    <property type="entry name" value="WH-like_DNA-bd_sf"/>
</dbReference>
<keyword evidence="6" id="KW-1185">Reference proteome</keyword>
<protein>
    <submittedName>
        <fullName evidence="5">Regulatory protein, luxR family</fullName>
    </submittedName>
</protein>
<accession>A0A1H9BFU6</accession>
<dbReference type="SMART" id="SM00421">
    <property type="entry name" value="HTH_LUXR"/>
    <property type="match status" value="1"/>
</dbReference>
<dbReference type="PROSITE" id="PS00622">
    <property type="entry name" value="HTH_LUXR_1"/>
    <property type="match status" value="1"/>
</dbReference>
<sequence>MNQNIEVLKEILDISSERFMLSVITTDVYGEPVLPIKGDNRLCTTLLHQQHDSLLAVMKKTLKEAKNIKNPLVYEIWPGIHTIIAPVTSGGTTYFLWAGLMIEEETKHLVKKQLENNYPDVNGWERVLDETPILTIEKKREWISWINKLIKLSSAYSDERSEYVSYQLYNDLLMDAFQNSDLELNALMGKIFGKRNDFDFMGLAEKREEETYSITSVSGEAAQGLLNAEFSVGEGFLGRVLITGDNEYWENIKNDPRSYFFNKFQFHPAALYCFPFTKHDGSLALFFGGHITRNTFSKELEYAKTLAIILENSLLTGALTNENTQQHQRLSSLVEVCKMMVTRPEYKRIIYILVDISLSLVEGPFSCMVLKDSTSGKMKLVSRGDHNENMGVYAQDVINRYYNHSQRISTDVVLKNSSDETRWEHPVIECPLFYKDELLGVLCVGTNSMAQSRLNEDMKFLQTLSIIGGTTLQLAQNQDGGKDDKQVYSLYKATGQFDPAAFVNAKKASQMAGEFTGKLGLSSWNVQDLINSCLLFNYNPAFIREMIPDSRVASIVEDAKDLIGEKSTVQWDEVSLESQSLAIILTYVKYNNLEIIKSFTSKPSEIISKFIAFIHDGQLIEEEVSTEAFQSKGNIESIEQTIKELKISPREQEVLDLVIQGLNNREIGEKLYISGHTVKNHVTRIFQKLDVSDRAHAISKVYQLRYEQSHSN</sequence>
<evidence type="ECO:0000256" key="2">
    <source>
        <dbReference type="ARBA" id="ARBA00023125"/>
    </source>
</evidence>
<evidence type="ECO:0000259" key="4">
    <source>
        <dbReference type="PROSITE" id="PS50043"/>
    </source>
</evidence>
<keyword evidence="2" id="KW-0238">DNA-binding</keyword>
<dbReference type="CDD" id="cd06170">
    <property type="entry name" value="LuxR_C_like"/>
    <property type="match status" value="1"/>
</dbReference>
<dbReference type="Proteomes" id="UP000198733">
    <property type="component" value="Unassembled WGS sequence"/>
</dbReference>
<dbReference type="PROSITE" id="PS50043">
    <property type="entry name" value="HTH_LUXR_2"/>
    <property type="match status" value="1"/>
</dbReference>
<evidence type="ECO:0000313" key="5">
    <source>
        <dbReference type="EMBL" id="SEP87745.1"/>
    </source>
</evidence>
<comment type="caution">
    <text evidence="5">The sequence shown here is derived from an EMBL/GenBank/DDBJ whole genome shotgun (WGS) entry which is preliminary data.</text>
</comment>
<dbReference type="SUPFAM" id="SSF55781">
    <property type="entry name" value="GAF domain-like"/>
    <property type="match status" value="2"/>
</dbReference>
<keyword evidence="1" id="KW-0805">Transcription regulation</keyword>
<dbReference type="RefSeq" id="WP_217649050.1">
    <property type="nucleotide sequence ID" value="NZ_FOEH01000001.1"/>
</dbReference>
<organism evidence="5 6">
    <name type="scientific">Virgibacillus subterraneus</name>
    <dbReference type="NCBI Taxonomy" id="621109"/>
    <lineage>
        <taxon>Bacteria</taxon>
        <taxon>Bacillati</taxon>
        <taxon>Bacillota</taxon>
        <taxon>Bacilli</taxon>
        <taxon>Bacillales</taxon>
        <taxon>Bacillaceae</taxon>
        <taxon>Virgibacillus</taxon>
    </lineage>
</organism>
<evidence type="ECO:0000313" key="6">
    <source>
        <dbReference type="Proteomes" id="UP000198733"/>
    </source>
</evidence>
<keyword evidence="3" id="KW-0804">Transcription</keyword>
<dbReference type="InterPro" id="IPR016032">
    <property type="entry name" value="Sig_transdc_resp-reg_C-effctor"/>
</dbReference>
<dbReference type="Pfam" id="PF00196">
    <property type="entry name" value="GerE"/>
    <property type="match status" value="1"/>
</dbReference>
<dbReference type="SUPFAM" id="SSF46894">
    <property type="entry name" value="C-terminal effector domain of the bipartite response regulators"/>
    <property type="match status" value="1"/>
</dbReference>
<proteinExistence type="predicted"/>
<dbReference type="InterPro" id="IPR000792">
    <property type="entry name" value="Tscrpt_reg_LuxR_C"/>
</dbReference>
<dbReference type="PANTHER" id="PTHR44688:SF16">
    <property type="entry name" value="DNA-BINDING TRANSCRIPTIONAL ACTIVATOR DEVR_DOSR"/>
    <property type="match status" value="1"/>
</dbReference>
<name>A0A1H9BFU6_9BACI</name>
<dbReference type="Gene3D" id="3.30.450.40">
    <property type="match status" value="1"/>
</dbReference>
<gene>
    <name evidence="5" type="ORF">SAMN05216232_1173</name>
</gene>